<dbReference type="EMBL" id="QQBC01000003">
    <property type="protein sequence ID" value="RDI67035.1"/>
    <property type="molecule type" value="Genomic_DNA"/>
</dbReference>
<dbReference type="CDD" id="cd05379">
    <property type="entry name" value="CAP_bacterial"/>
    <property type="match status" value="1"/>
</dbReference>
<accession>A0A370I8G4</accession>
<evidence type="ECO:0000313" key="3">
    <source>
        <dbReference type="EMBL" id="RDI67035.1"/>
    </source>
</evidence>
<organism evidence="3 4">
    <name type="scientific">Nocardia pseudobrasiliensis</name>
    <dbReference type="NCBI Taxonomy" id="45979"/>
    <lineage>
        <taxon>Bacteria</taxon>
        <taxon>Bacillati</taxon>
        <taxon>Actinomycetota</taxon>
        <taxon>Actinomycetes</taxon>
        <taxon>Mycobacteriales</taxon>
        <taxon>Nocardiaceae</taxon>
        <taxon>Nocardia</taxon>
    </lineage>
</organism>
<sequence>MHSTPVIKRSLSMGVGLAAFVACFTVWAPAAPGAPGSATDQVIGLTNAQRAKAGCPALRADTRLTRAAQAHSSDMAARGVLSHNSSAGDPGARIRAVGYSARGWAENIASGQRGPSEVVDAWMRSPGHRANILNCGLRDIGVGLAQGRNGTPYWTQDFGISNPSRAS</sequence>
<evidence type="ECO:0000256" key="1">
    <source>
        <dbReference type="SAM" id="SignalP"/>
    </source>
</evidence>
<dbReference type="PANTHER" id="PTHR31157">
    <property type="entry name" value="SCP DOMAIN-CONTAINING PROTEIN"/>
    <property type="match status" value="1"/>
</dbReference>
<protein>
    <submittedName>
        <fullName evidence="3">Cysteine-rich secretory family protein</fullName>
    </submittedName>
</protein>
<dbReference type="InterPro" id="IPR014044">
    <property type="entry name" value="CAP_dom"/>
</dbReference>
<feature type="domain" description="SCP" evidence="2">
    <location>
        <begin position="45"/>
        <end position="158"/>
    </location>
</feature>
<dbReference type="AlphaFoldDB" id="A0A370I8G4"/>
<feature type="signal peptide" evidence="1">
    <location>
        <begin position="1"/>
        <end position="30"/>
    </location>
</feature>
<proteinExistence type="predicted"/>
<name>A0A370I8G4_9NOCA</name>
<gene>
    <name evidence="3" type="ORF">DFR76_103106</name>
</gene>
<dbReference type="Gene3D" id="3.40.33.10">
    <property type="entry name" value="CAP"/>
    <property type="match status" value="1"/>
</dbReference>
<dbReference type="Pfam" id="PF00188">
    <property type="entry name" value="CAP"/>
    <property type="match status" value="1"/>
</dbReference>
<feature type="chain" id="PRO_5016818535" evidence="1">
    <location>
        <begin position="31"/>
        <end position="167"/>
    </location>
</feature>
<dbReference type="STRING" id="1210086.GCA_001613105_06091"/>
<evidence type="ECO:0000313" key="4">
    <source>
        <dbReference type="Proteomes" id="UP000254869"/>
    </source>
</evidence>
<dbReference type="PANTHER" id="PTHR31157:SF1">
    <property type="entry name" value="SCP DOMAIN-CONTAINING PROTEIN"/>
    <property type="match status" value="1"/>
</dbReference>
<dbReference type="Proteomes" id="UP000254869">
    <property type="component" value="Unassembled WGS sequence"/>
</dbReference>
<reference evidence="3 4" key="1">
    <citation type="submission" date="2018-07" db="EMBL/GenBank/DDBJ databases">
        <title>Genomic Encyclopedia of Type Strains, Phase IV (KMG-IV): sequencing the most valuable type-strain genomes for metagenomic binning, comparative biology and taxonomic classification.</title>
        <authorList>
            <person name="Goeker M."/>
        </authorList>
    </citation>
    <scope>NUCLEOTIDE SEQUENCE [LARGE SCALE GENOMIC DNA]</scope>
    <source>
        <strain evidence="3 4">DSM 44290</strain>
    </source>
</reference>
<dbReference type="SUPFAM" id="SSF55797">
    <property type="entry name" value="PR-1-like"/>
    <property type="match status" value="1"/>
</dbReference>
<keyword evidence="4" id="KW-1185">Reference proteome</keyword>
<dbReference type="InterPro" id="IPR035940">
    <property type="entry name" value="CAP_sf"/>
</dbReference>
<comment type="caution">
    <text evidence="3">The sequence shown here is derived from an EMBL/GenBank/DDBJ whole genome shotgun (WGS) entry which is preliminary data.</text>
</comment>
<keyword evidence="1" id="KW-0732">Signal</keyword>
<evidence type="ECO:0000259" key="2">
    <source>
        <dbReference type="Pfam" id="PF00188"/>
    </source>
</evidence>